<gene>
    <name evidence="2" type="ORF">CTI18_08245</name>
</gene>
<evidence type="ECO:0008006" key="4">
    <source>
        <dbReference type="Google" id="ProtNLM"/>
    </source>
</evidence>
<dbReference type="Pfam" id="PF11888">
    <property type="entry name" value="DUF3408"/>
    <property type="match status" value="1"/>
</dbReference>
<dbReference type="AlphaFoldDB" id="A0A2G8ICW8"/>
<evidence type="ECO:0000313" key="3">
    <source>
        <dbReference type="Proteomes" id="UP000230046"/>
    </source>
</evidence>
<evidence type="ECO:0000313" key="2">
    <source>
        <dbReference type="EMBL" id="PIK21301.1"/>
    </source>
</evidence>
<protein>
    <recommendedName>
        <fullName evidence="4">DUF3408 domain-containing protein</fullName>
    </recommendedName>
</protein>
<sequence length="165" mass="19498">MEKKKTTEEEYDLSYYLGGNEEDTYSKPSKQKDKFIPEREVVRKQEKRTPMNQVDALSEKMEYEQHTVSSQDAVPSQHTENAAVQRRISAKMRKETLEAYKQTYLTPIKLISRKAVYLSKETQERADFIVRRLGDRGNNLSSFVENIVRSHLEEYGEDIEKWRKL</sequence>
<accession>A0A2G8ICW8</accession>
<dbReference type="RefSeq" id="WP_099836393.1">
    <property type="nucleotide sequence ID" value="NZ_PEKN01000001.1"/>
</dbReference>
<reference evidence="2 3" key="1">
    <citation type="submission" date="2017-11" db="EMBL/GenBank/DDBJ databases">
        <title>Genome sequencing of Prevotella intermedia KCOM 1653.</title>
        <authorList>
            <person name="Kook J.-K."/>
            <person name="Park S.-N."/>
            <person name="Lim Y.K."/>
        </authorList>
    </citation>
    <scope>NUCLEOTIDE SEQUENCE [LARGE SCALE GENOMIC DNA]</scope>
    <source>
        <strain evidence="2 3">KCOM 1653</strain>
    </source>
</reference>
<organism evidence="2 3">
    <name type="scientific">Prevotella intermedia</name>
    <dbReference type="NCBI Taxonomy" id="28131"/>
    <lineage>
        <taxon>Bacteria</taxon>
        <taxon>Pseudomonadati</taxon>
        <taxon>Bacteroidota</taxon>
        <taxon>Bacteroidia</taxon>
        <taxon>Bacteroidales</taxon>
        <taxon>Prevotellaceae</taxon>
        <taxon>Prevotella</taxon>
    </lineage>
</organism>
<comment type="caution">
    <text evidence="2">The sequence shown here is derived from an EMBL/GenBank/DDBJ whole genome shotgun (WGS) entry which is preliminary data.</text>
</comment>
<proteinExistence type="predicted"/>
<dbReference type="Proteomes" id="UP000230046">
    <property type="component" value="Unassembled WGS sequence"/>
</dbReference>
<evidence type="ECO:0000256" key="1">
    <source>
        <dbReference type="SAM" id="MobiDB-lite"/>
    </source>
</evidence>
<dbReference type="InterPro" id="IPR021823">
    <property type="entry name" value="DUF3408"/>
</dbReference>
<dbReference type="EMBL" id="PEKN01000001">
    <property type="protein sequence ID" value="PIK21301.1"/>
    <property type="molecule type" value="Genomic_DNA"/>
</dbReference>
<name>A0A2G8ICW8_PREIN</name>
<feature type="region of interest" description="Disordered" evidence="1">
    <location>
        <begin position="1"/>
        <end position="33"/>
    </location>
</feature>